<evidence type="ECO:0000313" key="2">
    <source>
        <dbReference type="Proteomes" id="UP000035489"/>
    </source>
</evidence>
<protein>
    <recommendedName>
        <fullName evidence="3">Helix-hairpin-helix domain-containing protein</fullName>
    </recommendedName>
</protein>
<name>A0A0H1R6Q9_9HYPH</name>
<sequence length="73" mass="8077">MPNPYFEDCRGPIAGLRLPYYVWRALEKQNIMTIHQLNAAANQIERSVPGIGTRAAKAIRAELARVAASKKAV</sequence>
<evidence type="ECO:0000313" key="1">
    <source>
        <dbReference type="EMBL" id="KLK90754.1"/>
    </source>
</evidence>
<reference evidence="1 2" key="1">
    <citation type="submission" date="2015-05" db="EMBL/GenBank/DDBJ databases">
        <title>Draft genome sequence of Microvirga vignae strain BR3299, a novel nitrogen fixing bacteria isolated from Brazil semi-aired region.</title>
        <authorList>
            <person name="Zilli J.E."/>
            <person name="Passos S.R."/>
            <person name="Leite J."/>
            <person name="Baldani J.I."/>
            <person name="Xavier G.R."/>
            <person name="Rumjaneck N.G."/>
            <person name="Simoes-Araujo J.L."/>
        </authorList>
    </citation>
    <scope>NUCLEOTIDE SEQUENCE [LARGE SCALE GENOMIC DNA]</scope>
    <source>
        <strain evidence="1 2">BR3299</strain>
    </source>
</reference>
<dbReference type="EMBL" id="LCYG01000067">
    <property type="protein sequence ID" value="KLK90754.1"/>
    <property type="molecule type" value="Genomic_DNA"/>
</dbReference>
<dbReference type="Proteomes" id="UP000035489">
    <property type="component" value="Unassembled WGS sequence"/>
</dbReference>
<organism evidence="1 2">
    <name type="scientific">Microvirga vignae</name>
    <dbReference type="NCBI Taxonomy" id="1225564"/>
    <lineage>
        <taxon>Bacteria</taxon>
        <taxon>Pseudomonadati</taxon>
        <taxon>Pseudomonadota</taxon>
        <taxon>Alphaproteobacteria</taxon>
        <taxon>Hyphomicrobiales</taxon>
        <taxon>Methylobacteriaceae</taxon>
        <taxon>Microvirga</taxon>
    </lineage>
</organism>
<accession>A0A0H1R6Q9</accession>
<dbReference type="PATRIC" id="fig|1225564.3.peg.6202"/>
<evidence type="ECO:0008006" key="3">
    <source>
        <dbReference type="Google" id="ProtNLM"/>
    </source>
</evidence>
<dbReference type="AlphaFoldDB" id="A0A0H1R6Q9"/>
<comment type="caution">
    <text evidence="1">The sequence shown here is derived from an EMBL/GenBank/DDBJ whole genome shotgun (WGS) entry which is preliminary data.</text>
</comment>
<proteinExistence type="predicted"/>
<keyword evidence="2" id="KW-1185">Reference proteome</keyword>
<gene>
    <name evidence="1" type="ORF">AA309_23890</name>
</gene>